<dbReference type="InParanoid" id="A9AYK1"/>
<dbReference type="SUPFAM" id="SSF117281">
    <property type="entry name" value="Kelch motif"/>
    <property type="match status" value="1"/>
</dbReference>
<evidence type="ECO:0000259" key="2">
    <source>
        <dbReference type="Pfam" id="PF17829"/>
    </source>
</evidence>
<dbReference type="InterPro" id="IPR006652">
    <property type="entry name" value="Kelch_1"/>
</dbReference>
<dbReference type="EMBL" id="CP000875">
    <property type="protein sequence ID" value="ABX03583.1"/>
    <property type="molecule type" value="Genomic_DNA"/>
</dbReference>
<dbReference type="KEGG" id="hau:Haur_0935"/>
<dbReference type="STRING" id="316274.Haur_0935"/>
<dbReference type="Gene3D" id="2.60.120.1620">
    <property type="match status" value="1"/>
</dbReference>
<dbReference type="Gene3D" id="2.120.10.80">
    <property type="entry name" value="Kelch-type beta propeller"/>
    <property type="match status" value="3"/>
</dbReference>
<evidence type="ECO:0000256" key="1">
    <source>
        <dbReference type="SAM" id="MobiDB-lite"/>
    </source>
</evidence>
<evidence type="ECO:0000313" key="3">
    <source>
        <dbReference type="EMBL" id="ABX03583.1"/>
    </source>
</evidence>
<keyword evidence="4" id="KW-1185">Reference proteome</keyword>
<feature type="compositionally biased region" description="Low complexity" evidence="1">
    <location>
        <begin position="835"/>
        <end position="920"/>
    </location>
</feature>
<dbReference type="InterPro" id="IPR041437">
    <property type="entry name" value="GH115_C"/>
</dbReference>
<sequence>MVFFARSRDLLPRLLSGLLLLTLIITGLLVQSQAQAQTAQPQAVATSATTTMFSWQDGATVPQPRFESQGVFVNGKLYVIGGFISCCTQINATDLVDVYDLASNTWQRIASIPEAISHAPVVADGTNIYVLGGYLGNNPGGSTNHVWKLNTVTNTWTRGIDLPVARGGAGAAIVNRKIYFFGGAVRTAGVFDDTDFGDHYMLDLSLANPTWVSRAAMPNPRNHTAAGVVDGKIYAVGGQHGKAEESANQAEVDRYDPATNTWTRVADMPIPKGHTSSSTFGYRGRLLVIGGSINGGTSGLASADVLMYDPKSDVWMKLVSLPAYRKTPVADVWNNKLVVTTGGGYGQTDTTWIGNLPDSWESNGTMPVPLGEVASGIIGNKMYVVGQGNAATLRYNLTTGSYSSTTTLAQRALRGNHHAAEVINGKFYLFGGLDNNSDGKVQIYDPVSNTWAMGADMPFAAGASSSAVINGYAYVAGGIINGSTTTRVARYDPVANTWTEVAAMPRGRNHAASATDGSKLYVFGGRGPGSGDGNNVANGFDTVQIYDPVANSWRSSMTDTTIAPLPQARGGMGKAVYYDGEFYIFGGETLDGAGAVTGNVYDRVDIYNPILNRWRTGSPMPTARHGIFPVINGGRIYIAGGGTVSGFSQTNITEIYNPGIAADENAHLESNGQVGFDSEQVHGNTARGQWSWQTRNDVDRPGFSGNNYLAVLPNTGTLSDTNYTTMAPQLDYRVKFTTPGTYYVWLRGWADSGGDNSVHLGLNGQQSSSSDKMTLPIFSAWRWFRDTTDGVPSTITIPSAGVYTLNLWMREDGFRVDRLYLTTDVNFVPSDAQLTPIPTTAPTATVSNPTATNTATATNTPTNTPTTVPPTATDTATATEVPTNTPTATTVPPTATDTPTSTNTPEPSTTEPATNTPTPTITVTATNTTTAVPTTAVPTTALPTTAVPTVTETQTPTATVTVGTITPSETPTATVPTSETHQVYLPWASK</sequence>
<dbReference type="BioCyc" id="HAUR316274:GHYA-949-MONOMER"/>
<dbReference type="SMART" id="SM00612">
    <property type="entry name" value="Kelch"/>
    <property type="match status" value="9"/>
</dbReference>
<reference evidence="3 4" key="1">
    <citation type="journal article" date="2011" name="Stand. Genomic Sci.">
        <title>Complete genome sequence of the filamentous gliding predatory bacterium Herpetosiphon aurantiacus type strain (114-95(T)).</title>
        <authorList>
            <person name="Kiss H."/>
            <person name="Nett M."/>
            <person name="Domin N."/>
            <person name="Martin K."/>
            <person name="Maresca J.A."/>
            <person name="Copeland A."/>
            <person name="Lapidus A."/>
            <person name="Lucas S."/>
            <person name="Berry K.W."/>
            <person name="Glavina Del Rio T."/>
            <person name="Dalin E."/>
            <person name="Tice H."/>
            <person name="Pitluck S."/>
            <person name="Richardson P."/>
            <person name="Bruce D."/>
            <person name="Goodwin L."/>
            <person name="Han C."/>
            <person name="Detter J.C."/>
            <person name="Schmutz J."/>
            <person name="Brettin T."/>
            <person name="Land M."/>
            <person name="Hauser L."/>
            <person name="Kyrpides N.C."/>
            <person name="Ivanova N."/>
            <person name="Goker M."/>
            <person name="Woyke T."/>
            <person name="Klenk H.P."/>
            <person name="Bryant D.A."/>
        </authorList>
    </citation>
    <scope>NUCLEOTIDE SEQUENCE [LARGE SCALE GENOMIC DNA]</scope>
    <source>
        <strain evidence="4">ATCC 23779 / DSM 785 / 114-95</strain>
    </source>
</reference>
<dbReference type="HOGENOM" id="CLU_301640_0_0_0"/>
<name>A9AYK1_HERA2</name>
<feature type="domain" description="Gylcosyl hydrolase 115 C-terminal" evidence="2">
    <location>
        <begin position="667"/>
        <end position="824"/>
    </location>
</feature>
<dbReference type="Proteomes" id="UP000000787">
    <property type="component" value="Chromosome"/>
</dbReference>
<dbReference type="InterPro" id="IPR011043">
    <property type="entry name" value="Gal_Oxase/kelch_b-propeller"/>
</dbReference>
<dbReference type="Pfam" id="PF24681">
    <property type="entry name" value="Kelch_KLHDC2_KLHL20_DRC7"/>
    <property type="match status" value="2"/>
</dbReference>
<organism evidence="3 4">
    <name type="scientific">Herpetosiphon aurantiacus (strain ATCC 23779 / DSM 785 / 114-95)</name>
    <dbReference type="NCBI Taxonomy" id="316274"/>
    <lineage>
        <taxon>Bacteria</taxon>
        <taxon>Bacillati</taxon>
        <taxon>Chloroflexota</taxon>
        <taxon>Chloroflexia</taxon>
        <taxon>Herpetosiphonales</taxon>
        <taxon>Herpetosiphonaceae</taxon>
        <taxon>Herpetosiphon</taxon>
    </lineage>
</organism>
<dbReference type="PANTHER" id="PTHR45632">
    <property type="entry name" value="LD33804P"/>
    <property type="match status" value="1"/>
</dbReference>
<evidence type="ECO:0000313" key="4">
    <source>
        <dbReference type="Proteomes" id="UP000000787"/>
    </source>
</evidence>
<dbReference type="InterPro" id="IPR015915">
    <property type="entry name" value="Kelch-typ_b-propeller"/>
</dbReference>
<proteinExistence type="predicted"/>
<dbReference type="SUPFAM" id="SSF50965">
    <property type="entry name" value="Galactose oxidase, central domain"/>
    <property type="match status" value="1"/>
</dbReference>
<accession>A9AYK1</accession>
<protein>
    <submittedName>
        <fullName evidence="3">Kelch repeat-containing protein</fullName>
    </submittedName>
</protein>
<dbReference type="Pfam" id="PF01344">
    <property type="entry name" value="Kelch_1"/>
    <property type="match status" value="1"/>
</dbReference>
<feature type="region of interest" description="Disordered" evidence="1">
    <location>
        <begin position="830"/>
        <end position="920"/>
    </location>
</feature>
<dbReference type="AlphaFoldDB" id="A9AYK1"/>
<dbReference type="Pfam" id="PF17829">
    <property type="entry name" value="GH115_C"/>
    <property type="match status" value="1"/>
</dbReference>
<gene>
    <name evidence="3" type="ordered locus">Haur_0935</name>
</gene>
<dbReference type="eggNOG" id="COG3055">
    <property type="taxonomic scope" value="Bacteria"/>
</dbReference>